<sequence>MAASRTQALQGCATWSRLTMHVICLLAMLFVMGITHQLQAQGTAPPYPFDAGPENTLGNQSDSDIWRMIRQGADGLPSSSEVVDGVLINANGVGWSELRRAEGPLIWYGGLGLAAVIAAVVLFFVIRGRLRIDGGRSGKTVARFSLVQRVVHWIIACLFLLLGVTGLLLLFGRPLLIPIIGKSAYSVFATASMQAHNLFGPIFIVSFIALFFSFVRGNLPSLCDLQWITRAGGMFGGHASAGRYNAGEKAWFWTATLAGITLSASGILLSFPDALGTHDLLHWAELSHAIAAFVFIGFGIGHIYLGTIGTEGTIEGMVNGCVDENWARTHHDLWLADMKSREKGADG</sequence>
<keyword evidence="12 13" id="KW-0472">Membrane</keyword>
<keyword evidence="7 13" id="KW-0812">Transmembrane</keyword>
<dbReference type="GO" id="GO:0046872">
    <property type="term" value="F:metal ion binding"/>
    <property type="evidence" value="ECO:0007669"/>
    <property type="project" value="UniProtKB-KW"/>
</dbReference>
<dbReference type="GO" id="GO:0005886">
    <property type="term" value="C:plasma membrane"/>
    <property type="evidence" value="ECO:0007669"/>
    <property type="project" value="UniProtKB-SubCell"/>
</dbReference>
<comment type="similarity">
    <text evidence="3">Belongs to the formate dehydrogenase gamma subunit family.</text>
</comment>
<keyword evidence="4" id="KW-0813">Transport</keyword>
<feature type="domain" description="Cytochrome b561 bacterial/Ni-hydrogenase" evidence="14">
    <location>
        <begin position="143"/>
        <end position="320"/>
    </location>
</feature>
<evidence type="ECO:0000313" key="15">
    <source>
        <dbReference type="EMBL" id="PUB11813.1"/>
    </source>
</evidence>
<dbReference type="GO" id="GO:0009055">
    <property type="term" value="F:electron transfer activity"/>
    <property type="evidence" value="ECO:0007669"/>
    <property type="project" value="InterPro"/>
</dbReference>
<evidence type="ECO:0000256" key="8">
    <source>
        <dbReference type="ARBA" id="ARBA00022723"/>
    </source>
</evidence>
<evidence type="ECO:0000256" key="13">
    <source>
        <dbReference type="SAM" id="Phobius"/>
    </source>
</evidence>
<feature type="transmembrane region" description="Helical" evidence="13">
    <location>
        <begin position="198"/>
        <end position="215"/>
    </location>
</feature>
<dbReference type="GO" id="GO:0009061">
    <property type="term" value="P:anaerobic respiration"/>
    <property type="evidence" value="ECO:0007669"/>
    <property type="project" value="TreeGrafter"/>
</dbReference>
<dbReference type="NCBIfam" id="TIGR01583">
    <property type="entry name" value="formate-DH-gamm"/>
    <property type="match status" value="1"/>
</dbReference>
<dbReference type="GO" id="GO:0015944">
    <property type="term" value="P:formate oxidation"/>
    <property type="evidence" value="ECO:0007669"/>
    <property type="project" value="TreeGrafter"/>
</dbReference>
<evidence type="ECO:0000259" key="14">
    <source>
        <dbReference type="Pfam" id="PF01292"/>
    </source>
</evidence>
<evidence type="ECO:0000256" key="7">
    <source>
        <dbReference type="ARBA" id="ARBA00022692"/>
    </source>
</evidence>
<protein>
    <submittedName>
        <fullName evidence="15">Formate dehydrogenase gamma subunit</fullName>
    </submittedName>
</protein>
<keyword evidence="5" id="KW-1003">Cell membrane</keyword>
<gene>
    <name evidence="15" type="ORF">C8N45_11256</name>
</gene>
<evidence type="ECO:0000256" key="6">
    <source>
        <dbReference type="ARBA" id="ARBA00022617"/>
    </source>
</evidence>
<evidence type="ECO:0000256" key="10">
    <source>
        <dbReference type="ARBA" id="ARBA00022989"/>
    </source>
</evidence>
<proteinExistence type="inferred from homology"/>
<dbReference type="RefSeq" id="WP_168769515.1">
    <property type="nucleotide sequence ID" value="NZ_QBUD01000012.1"/>
</dbReference>
<evidence type="ECO:0000256" key="12">
    <source>
        <dbReference type="ARBA" id="ARBA00023136"/>
    </source>
</evidence>
<evidence type="ECO:0000256" key="1">
    <source>
        <dbReference type="ARBA" id="ARBA00001971"/>
    </source>
</evidence>
<accession>A0A2T6KAG5</accession>
<dbReference type="AlphaFoldDB" id="A0A2T6KAG5"/>
<evidence type="ECO:0000256" key="2">
    <source>
        <dbReference type="ARBA" id="ARBA00004651"/>
    </source>
</evidence>
<evidence type="ECO:0000256" key="11">
    <source>
        <dbReference type="ARBA" id="ARBA00023004"/>
    </source>
</evidence>
<feature type="transmembrane region" description="Helical" evidence="13">
    <location>
        <begin position="105"/>
        <end position="126"/>
    </location>
</feature>
<feature type="transmembrane region" description="Helical" evidence="13">
    <location>
        <begin position="250"/>
        <end position="271"/>
    </location>
</feature>
<dbReference type="Gene3D" id="1.20.950.20">
    <property type="entry name" value="Transmembrane di-heme cytochromes, Chain C"/>
    <property type="match status" value="1"/>
</dbReference>
<evidence type="ECO:0000256" key="4">
    <source>
        <dbReference type="ARBA" id="ARBA00022448"/>
    </source>
</evidence>
<reference evidence="15 16" key="1">
    <citation type="submission" date="2018-04" db="EMBL/GenBank/DDBJ databases">
        <title>Genomic Encyclopedia of Archaeal and Bacterial Type Strains, Phase II (KMG-II): from individual species to whole genera.</title>
        <authorList>
            <person name="Goeker M."/>
        </authorList>
    </citation>
    <scope>NUCLEOTIDE SEQUENCE [LARGE SCALE GENOMIC DNA]</scope>
    <source>
        <strain evidence="15 16">DSM 29955</strain>
    </source>
</reference>
<dbReference type="GO" id="GO:0022904">
    <property type="term" value="P:respiratory electron transport chain"/>
    <property type="evidence" value="ECO:0007669"/>
    <property type="project" value="InterPro"/>
</dbReference>
<dbReference type="EMBL" id="QBUD01000012">
    <property type="protein sequence ID" value="PUB11813.1"/>
    <property type="molecule type" value="Genomic_DNA"/>
</dbReference>
<organism evidence="15 16">
    <name type="scientific">Yoonia sediminilitoris</name>
    <dbReference type="NCBI Taxonomy" id="1286148"/>
    <lineage>
        <taxon>Bacteria</taxon>
        <taxon>Pseudomonadati</taxon>
        <taxon>Pseudomonadota</taxon>
        <taxon>Alphaproteobacteria</taxon>
        <taxon>Rhodobacterales</taxon>
        <taxon>Paracoccaceae</taxon>
        <taxon>Yoonia</taxon>
    </lineage>
</organism>
<keyword evidence="8" id="KW-0479">Metal-binding</keyword>
<dbReference type="PANTHER" id="PTHR30074:SF6">
    <property type="entry name" value="FORMATE DEHYDROGENASE GAMMA SUBUNIT"/>
    <property type="match status" value="1"/>
</dbReference>
<dbReference type="Proteomes" id="UP000244523">
    <property type="component" value="Unassembled WGS sequence"/>
</dbReference>
<dbReference type="GO" id="GO:0009326">
    <property type="term" value="C:formate dehydrogenase complex"/>
    <property type="evidence" value="ECO:0007669"/>
    <property type="project" value="InterPro"/>
</dbReference>
<dbReference type="InterPro" id="IPR051817">
    <property type="entry name" value="FDH_cytochrome_b556_subunit"/>
</dbReference>
<keyword evidence="9" id="KW-0249">Electron transport</keyword>
<evidence type="ECO:0000256" key="5">
    <source>
        <dbReference type="ARBA" id="ARBA00022475"/>
    </source>
</evidence>
<keyword evidence="16" id="KW-1185">Reference proteome</keyword>
<dbReference type="SUPFAM" id="SSF81342">
    <property type="entry name" value="Transmembrane di-heme cytochromes"/>
    <property type="match status" value="1"/>
</dbReference>
<keyword evidence="10 13" id="KW-1133">Transmembrane helix</keyword>
<dbReference type="InterPro" id="IPR016174">
    <property type="entry name" value="Di-haem_cyt_TM"/>
</dbReference>
<keyword evidence="11" id="KW-0408">Iron</keyword>
<feature type="transmembrane region" description="Helical" evidence="13">
    <location>
        <begin position="146"/>
        <end position="169"/>
    </location>
</feature>
<comment type="caution">
    <text evidence="15">The sequence shown here is derived from an EMBL/GenBank/DDBJ whole genome shotgun (WGS) entry which is preliminary data.</text>
</comment>
<keyword evidence="6" id="KW-0349">Heme</keyword>
<evidence type="ECO:0000256" key="9">
    <source>
        <dbReference type="ARBA" id="ARBA00022982"/>
    </source>
</evidence>
<dbReference type="Pfam" id="PF01292">
    <property type="entry name" value="Ni_hydr_CYTB"/>
    <property type="match status" value="1"/>
</dbReference>
<dbReference type="GO" id="GO:0036397">
    <property type="term" value="F:formate dehydrogenase (quinone) activity"/>
    <property type="evidence" value="ECO:0007669"/>
    <property type="project" value="TreeGrafter"/>
</dbReference>
<feature type="transmembrane region" description="Helical" evidence="13">
    <location>
        <begin position="283"/>
        <end position="305"/>
    </location>
</feature>
<dbReference type="GO" id="GO:0008863">
    <property type="term" value="F:formate dehydrogenase (NAD+) activity"/>
    <property type="evidence" value="ECO:0007669"/>
    <property type="project" value="InterPro"/>
</dbReference>
<dbReference type="InterPro" id="IPR006471">
    <property type="entry name" value="Formate_DH_gsu"/>
</dbReference>
<dbReference type="PANTHER" id="PTHR30074">
    <property type="entry name" value="FORMATE DEHYDROGENASE, NITRATE-INDUCIBLE, CYTOCHROME B556 FDN SUBUNIT"/>
    <property type="match status" value="1"/>
</dbReference>
<comment type="subcellular location">
    <subcellularLocation>
        <location evidence="2">Cell membrane</location>
        <topology evidence="2">Multi-pass membrane protein</topology>
    </subcellularLocation>
</comment>
<comment type="cofactor">
    <cofactor evidence="1">
        <name>heme</name>
        <dbReference type="ChEBI" id="CHEBI:30413"/>
    </cofactor>
</comment>
<dbReference type="InterPro" id="IPR011577">
    <property type="entry name" value="Cyt_b561_bac/Ni-Hgenase"/>
</dbReference>
<evidence type="ECO:0000256" key="3">
    <source>
        <dbReference type="ARBA" id="ARBA00010747"/>
    </source>
</evidence>
<evidence type="ECO:0000313" key="16">
    <source>
        <dbReference type="Proteomes" id="UP000244523"/>
    </source>
</evidence>
<name>A0A2T6KAG5_9RHOB</name>